<organismHost>
    <name type="scientific">Homo sapiens</name>
    <name type="common">Human</name>
    <dbReference type="NCBI Taxonomy" id="9606"/>
</organismHost>
<keyword evidence="1" id="KW-1133">Transmembrane helix</keyword>
<reference evidence="2" key="1">
    <citation type="submission" date="1990-06" db="EMBL/GenBank/DDBJ databases">
        <authorList>
            <person name="Seelig R."/>
            <person name="Seelig H.P."/>
            <person name="Burckhardt J."/>
        </authorList>
    </citation>
    <scope>NUCLEOTIDE SEQUENCE</scope>
</reference>
<feature type="transmembrane region" description="Helical" evidence="1">
    <location>
        <begin position="364"/>
        <end position="385"/>
    </location>
</feature>
<evidence type="ECO:0000313" key="2">
    <source>
        <dbReference type="EMBL" id="CAA37490.1"/>
    </source>
</evidence>
<keyword evidence="1" id="KW-0812">Transmembrane</keyword>
<keyword evidence="1" id="KW-0472">Membrane</keyword>
<accession>Q80871</accession>
<proteinExistence type="predicted"/>
<sequence>MKKHRCFYKRFAALLASLMVSFSLCTPCFAGFDSEADMPSLDDFYTHHGSWFVWRSATISGFPFYELLCSPITVSGTTYSLPYSVSYSTNAFDVSYLANDSGKSYDYACAFPLPLRGASGYWYELPSFPIGSGMKFDTCSVRVYSTAAQPSGTYGFLTSSFSRSDRILSFGNTASSSSGSSTDTLDSFSFSSPFYSYPFAIRSTSSSSASGYVLQGGDNNFIIPSPGYSSTRALNLGVTRYLRGTNAFVPYPSGYTIPSSDIGFVFVQQPSSSPVYSASAFDTTGSFAFSLLVPASRLPDVKLGDWLSDSPEDLQDAITNEFGVDSGTLKDSKDNLNSWNSASSVDSDVASGASGLLGGLFQNLGTFLFSVSLLCFGAVVLRMLIRKAVDG</sequence>
<name>Q80871_HSVAB</name>
<dbReference type="EMBL" id="X53411">
    <property type="protein sequence ID" value="CAA37490.1"/>
    <property type="molecule type" value="Genomic_RNA"/>
</dbReference>
<evidence type="ECO:0000256" key="1">
    <source>
        <dbReference type="SAM" id="Phobius"/>
    </source>
</evidence>
<organism evidence="2">
    <name type="scientific">Non-A non-B hepatitis virus</name>
    <dbReference type="NCBI Taxonomy" id="12440"/>
    <lineage>
        <taxon>Viruses</taxon>
    </lineage>
</organism>
<protein>
    <submittedName>
        <fullName evidence="2">Uncharacterized protein</fullName>
    </submittedName>
</protein>
<dbReference type="PIR" id="S21318">
    <property type="entry name" value="S21318"/>
</dbReference>